<dbReference type="Proteomes" id="UP000005316">
    <property type="component" value="Unassembled WGS sequence"/>
</dbReference>
<proteinExistence type="predicted"/>
<dbReference type="EMBL" id="AFPZ01000070">
    <property type="protein sequence ID" value="EGQ25194.1"/>
    <property type="molecule type" value="Genomic_DNA"/>
</dbReference>
<dbReference type="eggNOG" id="COG0823">
    <property type="taxonomic scope" value="Bacteria"/>
</dbReference>
<gene>
    <name evidence="1" type="ORF">HMPREF9372_2291</name>
</gene>
<sequence length="94" mass="10983">MLTYLPSELIAQSAIPSYAKWSRIAIQETQMNYPHANIMDYLHIGSESREESTVEKYQLWLRDGDKEFAVFVKVTYSSKTNKLIDIELQEMDFS</sequence>
<dbReference type="Pfam" id="PF13028">
    <property type="entry name" value="DUF3889"/>
    <property type="match status" value="1"/>
</dbReference>
<dbReference type="AlphaFoldDB" id="F9DU10"/>
<organism evidence="1 2">
    <name type="scientific">Sporosarcina newyorkensis 2681</name>
    <dbReference type="NCBI Taxonomy" id="1027292"/>
    <lineage>
        <taxon>Bacteria</taxon>
        <taxon>Bacillati</taxon>
        <taxon>Bacillota</taxon>
        <taxon>Bacilli</taxon>
        <taxon>Bacillales</taxon>
        <taxon>Caryophanaceae</taxon>
        <taxon>Sporosarcina</taxon>
    </lineage>
</organism>
<dbReference type="HOGENOM" id="CLU_172338_0_0_9"/>
<dbReference type="Gene3D" id="3.10.450.390">
    <property type="entry name" value="Protein of unknown function DUF3889"/>
    <property type="match status" value="1"/>
</dbReference>
<comment type="caution">
    <text evidence="1">The sequence shown here is derived from an EMBL/GenBank/DDBJ whole genome shotgun (WGS) entry which is preliminary data.</text>
</comment>
<accession>F9DU10</accession>
<dbReference type="InterPro" id="IPR024987">
    <property type="entry name" value="DUF3889"/>
</dbReference>
<evidence type="ECO:0008006" key="3">
    <source>
        <dbReference type="Google" id="ProtNLM"/>
    </source>
</evidence>
<protein>
    <recommendedName>
        <fullName evidence="3">DUF3889 domain-containing protein</fullName>
    </recommendedName>
</protein>
<dbReference type="STRING" id="759851.SAMN04244570_3212"/>
<dbReference type="RefSeq" id="WP_009498968.1">
    <property type="nucleotide sequence ID" value="NZ_GL982999.1"/>
</dbReference>
<reference evidence="1 2" key="1">
    <citation type="submission" date="2011-04" db="EMBL/GenBank/DDBJ databases">
        <authorList>
            <person name="Muzny D."/>
            <person name="Qin X."/>
            <person name="Deng J."/>
            <person name="Jiang H."/>
            <person name="Liu Y."/>
            <person name="Qu J."/>
            <person name="Song X.-Z."/>
            <person name="Zhang L."/>
            <person name="Thornton R."/>
            <person name="Coyle M."/>
            <person name="Francisco L."/>
            <person name="Jackson L."/>
            <person name="Javaid M."/>
            <person name="Korchina V."/>
            <person name="Kovar C."/>
            <person name="Mata R."/>
            <person name="Mathew T."/>
            <person name="Ngo R."/>
            <person name="Nguyen L."/>
            <person name="Nguyen N."/>
            <person name="Okwuonu G."/>
            <person name="Ongeri F."/>
            <person name="Pham C."/>
            <person name="Simmons D."/>
            <person name="Wilczek-Boney K."/>
            <person name="Hale W."/>
            <person name="Jakkamsetti A."/>
            <person name="Pham P."/>
            <person name="Ruth R."/>
            <person name="San Lucas F."/>
            <person name="Warren J."/>
            <person name="Zhang J."/>
            <person name="Zhao Z."/>
            <person name="Zhou C."/>
            <person name="Zhu D."/>
            <person name="Lee S."/>
            <person name="Bess C."/>
            <person name="Blankenburg K."/>
            <person name="Forbes L."/>
            <person name="Fu Q."/>
            <person name="Gubbala S."/>
            <person name="Hirani K."/>
            <person name="Jayaseelan J.C."/>
            <person name="Lara F."/>
            <person name="Munidasa M."/>
            <person name="Palculict T."/>
            <person name="Patil S."/>
            <person name="Pu L.-L."/>
            <person name="Saada N."/>
            <person name="Tang L."/>
            <person name="Weissenberger G."/>
            <person name="Zhu Y."/>
            <person name="Hemphill L."/>
            <person name="Shang Y."/>
            <person name="Youmans B."/>
            <person name="Ayvaz T."/>
            <person name="Ross M."/>
            <person name="Santibanez J."/>
            <person name="Aqrawi P."/>
            <person name="Gross S."/>
            <person name="Joshi V."/>
            <person name="Fowler G."/>
            <person name="Nazareth L."/>
            <person name="Reid J."/>
            <person name="Worley K."/>
            <person name="Petrosino J."/>
            <person name="Highlander S."/>
            <person name="Gibbs R."/>
        </authorList>
    </citation>
    <scope>NUCLEOTIDE SEQUENCE [LARGE SCALE GENOMIC DNA]</scope>
    <source>
        <strain evidence="1 2">2681</strain>
    </source>
</reference>
<name>F9DU10_9BACL</name>
<evidence type="ECO:0000313" key="1">
    <source>
        <dbReference type="EMBL" id="EGQ25194.1"/>
    </source>
</evidence>
<evidence type="ECO:0000313" key="2">
    <source>
        <dbReference type="Proteomes" id="UP000005316"/>
    </source>
</evidence>